<dbReference type="InterPro" id="IPR024414">
    <property type="entry name" value="Uncharacterised_PrgI"/>
</dbReference>
<keyword evidence="1" id="KW-1133">Transmembrane helix</keyword>
<proteinExistence type="predicted"/>
<dbReference type="EMBL" id="BAAALF010000091">
    <property type="protein sequence ID" value="GAA1250573.1"/>
    <property type="molecule type" value="Genomic_DNA"/>
</dbReference>
<keyword evidence="1" id="KW-0812">Transmembrane</keyword>
<protein>
    <recommendedName>
        <fullName evidence="4">PrgI family protein</fullName>
    </recommendedName>
</protein>
<evidence type="ECO:0000313" key="3">
    <source>
        <dbReference type="Proteomes" id="UP001500037"/>
    </source>
</evidence>
<evidence type="ECO:0000313" key="2">
    <source>
        <dbReference type="EMBL" id="GAA1250573.1"/>
    </source>
</evidence>
<accession>A0ABN1WP01</accession>
<keyword evidence="1" id="KW-0472">Membrane</keyword>
<sequence>MSSRHTEDEPWSSMVKIPADVDKEDTVLGPLTARQTAQLAAVVLLLWVGYRSTSAFVPPLFFAALALPAATSAALAVLTRRDGQPMDRWLLAAWRHHLTPRHLTPTGGLADVLPWQNEILDRAAGPSHVGKLALSIADIDEHGVLDLGPSGRAAISEAGTVNLALRTGGEQQALVSAFGRWLNALAGPVQILVRTRHLELGSRIAALEQTAPTLPHPLLEQACFAHADFLADLAQRHELLQREVLVVHREPGLDPAAGGRALRRCAESAGLLAAAEIPLRPLDGTAAFAALTAACDPDAPAHPWPALPATPVTTSAAIGEPW</sequence>
<feature type="transmembrane region" description="Helical" evidence="1">
    <location>
        <begin position="56"/>
        <end position="78"/>
    </location>
</feature>
<keyword evidence="3" id="KW-1185">Reference proteome</keyword>
<gene>
    <name evidence="2" type="ORF">GCM10009665_46580</name>
</gene>
<dbReference type="Pfam" id="PF12666">
    <property type="entry name" value="PrgI"/>
    <property type="match status" value="1"/>
</dbReference>
<evidence type="ECO:0008006" key="4">
    <source>
        <dbReference type="Google" id="ProtNLM"/>
    </source>
</evidence>
<evidence type="ECO:0000256" key="1">
    <source>
        <dbReference type="SAM" id="Phobius"/>
    </source>
</evidence>
<dbReference type="RefSeq" id="WP_344443866.1">
    <property type="nucleotide sequence ID" value="NZ_BAAALF010000091.1"/>
</dbReference>
<name>A0ABN1WP01_9ACTN</name>
<organism evidence="2 3">
    <name type="scientific">Kitasatospora nipponensis</name>
    <dbReference type="NCBI Taxonomy" id="258049"/>
    <lineage>
        <taxon>Bacteria</taxon>
        <taxon>Bacillati</taxon>
        <taxon>Actinomycetota</taxon>
        <taxon>Actinomycetes</taxon>
        <taxon>Kitasatosporales</taxon>
        <taxon>Streptomycetaceae</taxon>
        <taxon>Kitasatospora</taxon>
    </lineage>
</organism>
<comment type="caution">
    <text evidence="2">The sequence shown here is derived from an EMBL/GenBank/DDBJ whole genome shotgun (WGS) entry which is preliminary data.</text>
</comment>
<dbReference type="Proteomes" id="UP001500037">
    <property type="component" value="Unassembled WGS sequence"/>
</dbReference>
<reference evidence="2 3" key="1">
    <citation type="journal article" date="2019" name="Int. J. Syst. Evol. Microbiol.">
        <title>The Global Catalogue of Microorganisms (GCM) 10K type strain sequencing project: providing services to taxonomists for standard genome sequencing and annotation.</title>
        <authorList>
            <consortium name="The Broad Institute Genomics Platform"/>
            <consortium name="The Broad Institute Genome Sequencing Center for Infectious Disease"/>
            <person name="Wu L."/>
            <person name="Ma J."/>
        </authorList>
    </citation>
    <scope>NUCLEOTIDE SEQUENCE [LARGE SCALE GENOMIC DNA]</scope>
    <source>
        <strain evidence="2 3">JCM 13004</strain>
    </source>
</reference>